<dbReference type="PANTHER" id="PTHR31762">
    <property type="entry name" value="FAS-BINDING FACTOR-LIKE PROTEIN"/>
    <property type="match status" value="1"/>
</dbReference>
<dbReference type="AlphaFoldDB" id="A0A7J7MAH1"/>
<evidence type="ECO:0000313" key="4">
    <source>
        <dbReference type="EMBL" id="KAF6151748.1"/>
    </source>
</evidence>
<feature type="domain" description="Putative plant transposon protein" evidence="3">
    <location>
        <begin position="2"/>
        <end position="171"/>
    </location>
</feature>
<comment type="caution">
    <text evidence="4">The sequence shown here is derived from an EMBL/GenBank/DDBJ whole genome shotgun (WGS) entry which is preliminary data.</text>
</comment>
<dbReference type="Proteomes" id="UP000541444">
    <property type="component" value="Unassembled WGS sequence"/>
</dbReference>
<dbReference type="Pfam" id="PF20167">
    <property type="entry name" value="Transposase_32"/>
    <property type="match status" value="1"/>
</dbReference>
<proteinExistence type="predicted"/>
<keyword evidence="1" id="KW-0175">Coiled coil</keyword>
<name>A0A7J7MAH1_9MAGN</name>
<gene>
    <name evidence="4" type="ORF">GIB67_002031</name>
</gene>
<evidence type="ECO:0000256" key="2">
    <source>
        <dbReference type="SAM" id="MobiDB-lite"/>
    </source>
</evidence>
<dbReference type="OrthoDB" id="2014962at2759"/>
<keyword evidence="5" id="KW-1185">Reference proteome</keyword>
<reference evidence="4 5" key="1">
    <citation type="journal article" date="2020" name="IScience">
        <title>Genome Sequencing of the Endangered Kingdonia uniflora (Circaeasteraceae, Ranunculales) Reveals Potential Mechanisms of Evolutionary Specialization.</title>
        <authorList>
            <person name="Sun Y."/>
            <person name="Deng T."/>
            <person name="Zhang A."/>
            <person name="Moore M.J."/>
            <person name="Landis J.B."/>
            <person name="Lin N."/>
            <person name="Zhang H."/>
            <person name="Zhang X."/>
            <person name="Huang J."/>
            <person name="Zhang X."/>
            <person name="Sun H."/>
            <person name="Wang H."/>
        </authorList>
    </citation>
    <scope>NUCLEOTIDE SEQUENCE [LARGE SCALE GENOMIC DNA]</scope>
    <source>
        <strain evidence="4">TB1705</strain>
        <tissue evidence="4">Leaf</tissue>
    </source>
</reference>
<feature type="coiled-coil region" evidence="1">
    <location>
        <begin position="319"/>
        <end position="346"/>
    </location>
</feature>
<dbReference type="InterPro" id="IPR046796">
    <property type="entry name" value="Transposase_32_dom"/>
</dbReference>
<feature type="region of interest" description="Disordered" evidence="2">
    <location>
        <begin position="209"/>
        <end position="231"/>
    </location>
</feature>
<dbReference type="InterPro" id="IPR040321">
    <property type="entry name" value="SCD2-like"/>
</dbReference>
<dbReference type="GO" id="GO:0000911">
    <property type="term" value="P:cytokinesis by cell plate formation"/>
    <property type="evidence" value="ECO:0007669"/>
    <property type="project" value="InterPro"/>
</dbReference>
<dbReference type="EMBL" id="JACGCM010001662">
    <property type="protein sequence ID" value="KAF6151748.1"/>
    <property type="molecule type" value="Genomic_DNA"/>
</dbReference>
<dbReference type="PANTHER" id="PTHR31762:SF10">
    <property type="entry name" value="FAS-BINDING FACTOR-LIKE PROTEIN"/>
    <property type="match status" value="1"/>
</dbReference>
<evidence type="ECO:0000313" key="5">
    <source>
        <dbReference type="Proteomes" id="UP000541444"/>
    </source>
</evidence>
<accession>A0A7J7MAH1</accession>
<organism evidence="4 5">
    <name type="scientific">Kingdonia uniflora</name>
    <dbReference type="NCBI Taxonomy" id="39325"/>
    <lineage>
        <taxon>Eukaryota</taxon>
        <taxon>Viridiplantae</taxon>
        <taxon>Streptophyta</taxon>
        <taxon>Embryophyta</taxon>
        <taxon>Tracheophyta</taxon>
        <taxon>Spermatophyta</taxon>
        <taxon>Magnoliopsida</taxon>
        <taxon>Ranunculales</taxon>
        <taxon>Circaeasteraceae</taxon>
        <taxon>Kingdonia</taxon>
    </lineage>
</organism>
<sequence length="550" mass="63040">MPCYPRLVRIFYATLRVVHGTGINKTFRVTIDGTDFHIDSDNIRTAFGLGEPVDSDVPLLEWPPVLLEFPPKEVMEEELIVLGRKKGTYLKRKNVSPTLCLFHMVAHRSIIPQLGNKNVLVGNMIYLVYLYAKGLNVDLALIILHEMFVTANLDHQTCPLPYSRFIAQILTDMDYVIHPDEEIDEKNEVINSRYWEKSRKHMIPVSELETKGDAAESGTESIPASHHSSSVLQDELDMLQEKNESMLEKLRLAEDRFEEAEARARQLEKQVASLGEGVSLEGHLLSRKEAALQQREASLKVAAQAYVKSEEVTSLRFEAETARDEATFAMEQLHEAESEVKSLRSMTQRMILTKEEMEEVVLKKCWLARYWNLCVLHDIHPEIAGQKFEFWSSLAPLTVDKADLDERDRFSRDLNDLSGEGNIESMLLVEKGMRELASLKVEDAIIFAMAQHQRPNLLKSGQHVSDDLKIPTGGQNLLEAFELNQEESEDVLFKQAWLRYFWRMAKTHRLEPDIVDERLQFWINLSTRSPTSHDVVDVERGLMELKKLGN</sequence>
<protein>
    <recommendedName>
        <fullName evidence="3">Putative plant transposon protein domain-containing protein</fullName>
    </recommendedName>
</protein>
<evidence type="ECO:0000259" key="3">
    <source>
        <dbReference type="Pfam" id="PF20167"/>
    </source>
</evidence>
<evidence type="ECO:0000256" key="1">
    <source>
        <dbReference type="SAM" id="Coils"/>
    </source>
</evidence>
<feature type="compositionally biased region" description="Polar residues" evidence="2">
    <location>
        <begin position="218"/>
        <end position="231"/>
    </location>
</feature>